<sequence length="128" mass="14548">MSRPTVDYKGRRRSKTIAFRVSPEEDEVINALVAASGMTKQDYITSRLECRDINVSPNVRVYRMLRDQMRSVYVELRRLRSADGIDERLIELMQVLTRVFIDLGADELGAVGDDVAQQDAAVLRMARG</sequence>
<dbReference type="Proteomes" id="UP000312594">
    <property type="component" value="Unassembled WGS sequence"/>
</dbReference>
<dbReference type="Pfam" id="PF21983">
    <property type="entry name" value="NikA-like"/>
    <property type="match status" value="1"/>
</dbReference>
<dbReference type="InterPro" id="IPR053842">
    <property type="entry name" value="NikA-like"/>
</dbReference>
<organism evidence="1 2">
    <name type="scientific">Eggerthella lenta</name>
    <name type="common">Eubacterium lentum</name>
    <dbReference type="NCBI Taxonomy" id="84112"/>
    <lineage>
        <taxon>Bacteria</taxon>
        <taxon>Bacillati</taxon>
        <taxon>Actinomycetota</taxon>
        <taxon>Coriobacteriia</taxon>
        <taxon>Eggerthellales</taxon>
        <taxon>Eggerthellaceae</taxon>
        <taxon>Eggerthella</taxon>
    </lineage>
</organism>
<dbReference type="AlphaFoldDB" id="A0A5C5C9E5"/>
<dbReference type="RefSeq" id="WP_013978948.1">
    <property type="nucleotide sequence ID" value="NZ_VEVP01000004.1"/>
</dbReference>
<accession>A0A5C5C9E5</accession>
<name>A0A5C5C9E5_EGGLN</name>
<proteinExistence type="predicted"/>
<dbReference type="EMBL" id="VEVP01000004">
    <property type="protein sequence ID" value="TNU94834.1"/>
    <property type="molecule type" value="Genomic_DNA"/>
</dbReference>
<evidence type="ECO:0000313" key="2">
    <source>
        <dbReference type="Proteomes" id="UP000312594"/>
    </source>
</evidence>
<protein>
    <submittedName>
        <fullName evidence="1">Mobilization protein</fullName>
    </submittedName>
</protein>
<evidence type="ECO:0000313" key="1">
    <source>
        <dbReference type="EMBL" id="TNU94834.1"/>
    </source>
</evidence>
<comment type="caution">
    <text evidence="1">The sequence shown here is derived from an EMBL/GenBank/DDBJ whole genome shotgun (WGS) entry which is preliminary data.</text>
</comment>
<reference evidence="1 2" key="1">
    <citation type="journal article" date="2005" name="Appl. Environ. Microbiol.">
        <title>Intestinal bacterial communities that produce active estrogen-like compounds enterodiol and enterolactone in humans.</title>
        <authorList>
            <person name="Clavel T."/>
            <person name="Henderson G."/>
            <person name="Alpert C.A."/>
            <person name="Philippe C."/>
            <person name="Rigottier-Gois L."/>
            <person name="Dore J."/>
            <person name="Blaut M."/>
        </authorList>
    </citation>
    <scope>NUCLEOTIDE SEQUENCE [LARGE SCALE GENOMIC DNA]</scope>
    <source>
        <strain evidence="1 2">SECO-MT75m2</strain>
    </source>
</reference>
<gene>
    <name evidence="1" type="ORF">FIC87_02950</name>
</gene>